<dbReference type="Pfam" id="PF01546">
    <property type="entry name" value="Peptidase_M20"/>
    <property type="match status" value="1"/>
</dbReference>
<dbReference type="Pfam" id="PF07687">
    <property type="entry name" value="M20_dimer"/>
    <property type="match status" value="1"/>
</dbReference>
<reference evidence="4 5" key="1">
    <citation type="submission" date="2022-06" db="EMBL/GenBank/DDBJ databases">
        <title>Sequencing the genomes of 1000 actinobacteria strains.</title>
        <authorList>
            <person name="Klenk H.-P."/>
        </authorList>
    </citation>
    <scope>NUCLEOTIDE SEQUENCE [LARGE SCALE GENOMIC DNA]</scope>
    <source>
        <strain evidence="4 5">DSM 44170</strain>
    </source>
</reference>
<evidence type="ECO:0000313" key="5">
    <source>
        <dbReference type="Proteomes" id="UP001320766"/>
    </source>
</evidence>
<comment type="caution">
    <text evidence="4">The sequence shown here is derived from an EMBL/GenBank/DDBJ whole genome shotgun (WGS) entry which is preliminary data.</text>
</comment>
<keyword evidence="2" id="KW-0378">Hydrolase</keyword>
<dbReference type="Gene3D" id="3.30.70.360">
    <property type="match status" value="1"/>
</dbReference>
<evidence type="ECO:0000256" key="1">
    <source>
        <dbReference type="ARBA" id="ARBA00022723"/>
    </source>
</evidence>
<dbReference type="InterPro" id="IPR036264">
    <property type="entry name" value="Bact_exopeptidase_dim_dom"/>
</dbReference>
<gene>
    <name evidence="4" type="ORF">HD595_007431</name>
</gene>
<evidence type="ECO:0000259" key="3">
    <source>
        <dbReference type="Pfam" id="PF07687"/>
    </source>
</evidence>
<sequence length="403" mass="42944">MSARSELVDAWLEPRAEEMTDFLARLVAEPTENPPGVGLGRCARLLAEEMRRLGLEPELIEITGPHTLEEPSIVRGSAGAGARLLYFHGHYDVVPVQNRGQFTLRRQDGRLIGRGTADMKGGIVSMLYGAAAAKDLGLVRDGRIVIHLVPDEETGSVAGAGHLRDHGLIDPSALAMVTGEPSGGTIWNAARGAISLKVGFEGREAHVGQATFGTNTFAHMVHVARPLLAYAEEMAGRPTGHPMDPADPKGSMVVVGGLCGGGSNFNVVPADAWFTVDGRFNPEEDLDAELDRMTTIIRDAAAEAGAKVTIEVTQFQPPAGTPADHPAGLALARCVGEVRDRPATFEMCGGILETRWYDQLGIPAFGFGAGRLDVSHGPHEYVDERELFRVAAVYALYAAELLG</sequence>
<evidence type="ECO:0000256" key="2">
    <source>
        <dbReference type="ARBA" id="ARBA00022801"/>
    </source>
</evidence>
<keyword evidence="1" id="KW-0479">Metal-binding</keyword>
<dbReference type="RefSeq" id="WP_253777509.1">
    <property type="nucleotide sequence ID" value="NZ_BAAAVE010000002.1"/>
</dbReference>
<dbReference type="SUPFAM" id="SSF55031">
    <property type="entry name" value="Bacterial exopeptidase dimerisation domain"/>
    <property type="match status" value="1"/>
</dbReference>
<dbReference type="PANTHER" id="PTHR43808:SF32">
    <property type="entry name" value="ARGE_DAPE-RELATED DEACYLASE"/>
    <property type="match status" value="1"/>
</dbReference>
<dbReference type="InterPro" id="IPR050072">
    <property type="entry name" value="Peptidase_M20A"/>
</dbReference>
<name>A0ABT1KCG9_9ACTN</name>
<keyword evidence="5" id="KW-1185">Reference proteome</keyword>
<dbReference type="InterPro" id="IPR011650">
    <property type="entry name" value="Peptidase_M20_dimer"/>
</dbReference>
<dbReference type="EMBL" id="JAMZEC010000001">
    <property type="protein sequence ID" value="MCP2351309.1"/>
    <property type="molecule type" value="Genomic_DNA"/>
</dbReference>
<accession>A0ABT1KCG9</accession>
<dbReference type="PANTHER" id="PTHR43808">
    <property type="entry name" value="ACETYLORNITHINE DEACETYLASE"/>
    <property type="match status" value="1"/>
</dbReference>
<dbReference type="SUPFAM" id="SSF53187">
    <property type="entry name" value="Zn-dependent exopeptidases"/>
    <property type="match status" value="1"/>
</dbReference>
<protein>
    <submittedName>
        <fullName evidence="4">Acetylornithine deacetylase/succinyl-diaminopimelate desuccinylase-like protein</fullName>
    </submittedName>
</protein>
<organism evidence="4 5">
    <name type="scientific">Nonomuraea roseoviolacea subsp. carminata</name>
    <dbReference type="NCBI Taxonomy" id="160689"/>
    <lineage>
        <taxon>Bacteria</taxon>
        <taxon>Bacillati</taxon>
        <taxon>Actinomycetota</taxon>
        <taxon>Actinomycetes</taxon>
        <taxon>Streptosporangiales</taxon>
        <taxon>Streptosporangiaceae</taxon>
        <taxon>Nonomuraea</taxon>
    </lineage>
</organism>
<dbReference type="Proteomes" id="UP001320766">
    <property type="component" value="Unassembled WGS sequence"/>
</dbReference>
<evidence type="ECO:0000313" key="4">
    <source>
        <dbReference type="EMBL" id="MCP2351309.1"/>
    </source>
</evidence>
<dbReference type="InterPro" id="IPR002933">
    <property type="entry name" value="Peptidase_M20"/>
</dbReference>
<feature type="domain" description="Peptidase M20 dimerisation" evidence="3">
    <location>
        <begin position="189"/>
        <end position="303"/>
    </location>
</feature>
<proteinExistence type="predicted"/>
<dbReference type="Gene3D" id="3.40.630.10">
    <property type="entry name" value="Zn peptidases"/>
    <property type="match status" value="1"/>
</dbReference>